<accession>A0A9J6D3H7</accession>
<dbReference type="AlphaFoldDB" id="A0A9J6D3H7"/>
<dbReference type="Proteomes" id="UP000821866">
    <property type="component" value="Chromosome 9"/>
</dbReference>
<evidence type="ECO:0000313" key="1">
    <source>
        <dbReference type="EMBL" id="KAH8008636.1"/>
    </source>
</evidence>
<organism evidence="1 2">
    <name type="scientific">Rhipicephalus microplus</name>
    <name type="common">Cattle tick</name>
    <name type="synonym">Boophilus microplus</name>
    <dbReference type="NCBI Taxonomy" id="6941"/>
    <lineage>
        <taxon>Eukaryota</taxon>
        <taxon>Metazoa</taxon>
        <taxon>Ecdysozoa</taxon>
        <taxon>Arthropoda</taxon>
        <taxon>Chelicerata</taxon>
        <taxon>Arachnida</taxon>
        <taxon>Acari</taxon>
        <taxon>Parasitiformes</taxon>
        <taxon>Ixodida</taxon>
        <taxon>Ixodoidea</taxon>
        <taxon>Ixodidae</taxon>
        <taxon>Rhipicephalinae</taxon>
        <taxon>Rhipicephalus</taxon>
        <taxon>Boophilus</taxon>
    </lineage>
</organism>
<keyword evidence="2" id="KW-1185">Reference proteome</keyword>
<dbReference type="EMBL" id="JABSTU010000011">
    <property type="protein sequence ID" value="KAH8008636.1"/>
    <property type="molecule type" value="Genomic_DNA"/>
</dbReference>
<proteinExistence type="predicted"/>
<name>A0A9J6D3H7_RHIMP</name>
<protein>
    <recommendedName>
        <fullName evidence="3">Tick transposon</fullName>
    </recommendedName>
</protein>
<reference evidence="1" key="2">
    <citation type="submission" date="2021-09" db="EMBL/GenBank/DDBJ databases">
        <authorList>
            <person name="Jia N."/>
            <person name="Wang J."/>
            <person name="Shi W."/>
            <person name="Du L."/>
            <person name="Sun Y."/>
            <person name="Zhan W."/>
            <person name="Jiang J."/>
            <person name="Wang Q."/>
            <person name="Zhang B."/>
            <person name="Ji P."/>
            <person name="Sakyi L.B."/>
            <person name="Cui X."/>
            <person name="Yuan T."/>
            <person name="Jiang B."/>
            <person name="Yang W."/>
            <person name="Lam T.T.-Y."/>
            <person name="Chang Q."/>
            <person name="Ding S."/>
            <person name="Wang X."/>
            <person name="Zhu J."/>
            <person name="Ruan X."/>
            <person name="Zhao L."/>
            <person name="Wei J."/>
            <person name="Que T."/>
            <person name="Du C."/>
            <person name="Cheng J."/>
            <person name="Dai P."/>
            <person name="Han X."/>
            <person name="Huang E."/>
            <person name="Gao Y."/>
            <person name="Liu J."/>
            <person name="Shao H."/>
            <person name="Ye R."/>
            <person name="Li L."/>
            <person name="Wei W."/>
            <person name="Wang X."/>
            <person name="Wang C."/>
            <person name="Huo Q."/>
            <person name="Li W."/>
            <person name="Guo W."/>
            <person name="Chen H."/>
            <person name="Chen S."/>
            <person name="Zhou L."/>
            <person name="Zhou L."/>
            <person name="Ni X."/>
            <person name="Tian J."/>
            <person name="Zhou Y."/>
            <person name="Sheng Y."/>
            <person name="Liu T."/>
            <person name="Pan Y."/>
            <person name="Xia L."/>
            <person name="Li J."/>
            <person name="Zhao F."/>
            <person name="Cao W."/>
        </authorList>
    </citation>
    <scope>NUCLEOTIDE SEQUENCE</scope>
    <source>
        <strain evidence="1">Rmic-2018</strain>
        <tissue evidence="1">Larvae</tissue>
    </source>
</reference>
<evidence type="ECO:0008006" key="3">
    <source>
        <dbReference type="Google" id="ProtNLM"/>
    </source>
</evidence>
<gene>
    <name evidence="1" type="ORF">HPB51_000310</name>
</gene>
<comment type="caution">
    <text evidence="1">The sequence shown here is derived from an EMBL/GenBank/DDBJ whole genome shotgun (WGS) entry which is preliminary data.</text>
</comment>
<sequence length="117" mass="13498">MRTVRSITKLLGRIAHRRKGMREADTLRLVHAFVVSRIPYAPTYQATHRTVIEQAHRLLQTACKAALGRPQNTSTTAPSQLEMLNTYEEYATATLLTHRERLNTPPQERVMRSFQRL</sequence>
<evidence type="ECO:0000313" key="2">
    <source>
        <dbReference type="Proteomes" id="UP000821866"/>
    </source>
</evidence>
<reference evidence="1" key="1">
    <citation type="journal article" date="2020" name="Cell">
        <title>Large-Scale Comparative Analyses of Tick Genomes Elucidate Their Genetic Diversity and Vector Capacities.</title>
        <authorList>
            <consortium name="Tick Genome and Microbiome Consortium (TIGMIC)"/>
            <person name="Jia N."/>
            <person name="Wang J."/>
            <person name="Shi W."/>
            <person name="Du L."/>
            <person name="Sun Y."/>
            <person name="Zhan W."/>
            <person name="Jiang J.F."/>
            <person name="Wang Q."/>
            <person name="Zhang B."/>
            <person name="Ji P."/>
            <person name="Bell-Sakyi L."/>
            <person name="Cui X.M."/>
            <person name="Yuan T.T."/>
            <person name="Jiang B.G."/>
            <person name="Yang W.F."/>
            <person name="Lam T.T."/>
            <person name="Chang Q.C."/>
            <person name="Ding S.J."/>
            <person name="Wang X.J."/>
            <person name="Zhu J.G."/>
            <person name="Ruan X.D."/>
            <person name="Zhao L."/>
            <person name="Wei J.T."/>
            <person name="Ye R.Z."/>
            <person name="Que T.C."/>
            <person name="Du C.H."/>
            <person name="Zhou Y.H."/>
            <person name="Cheng J.X."/>
            <person name="Dai P.F."/>
            <person name="Guo W.B."/>
            <person name="Han X.H."/>
            <person name="Huang E.J."/>
            <person name="Li L.F."/>
            <person name="Wei W."/>
            <person name="Gao Y.C."/>
            <person name="Liu J.Z."/>
            <person name="Shao H.Z."/>
            <person name="Wang X."/>
            <person name="Wang C.C."/>
            <person name="Yang T.C."/>
            <person name="Huo Q.B."/>
            <person name="Li W."/>
            <person name="Chen H.Y."/>
            <person name="Chen S.E."/>
            <person name="Zhou L.G."/>
            <person name="Ni X.B."/>
            <person name="Tian J.H."/>
            <person name="Sheng Y."/>
            <person name="Liu T."/>
            <person name="Pan Y.S."/>
            <person name="Xia L.Y."/>
            <person name="Li J."/>
            <person name="Zhao F."/>
            <person name="Cao W.C."/>
        </authorList>
    </citation>
    <scope>NUCLEOTIDE SEQUENCE</scope>
    <source>
        <strain evidence="1">Rmic-2018</strain>
    </source>
</reference>